<sequence length="42" mass="4223">MGERAVETITASGIYGSIGVRGWADLMGKLPVGMGEVTGVGV</sequence>
<reference evidence="1" key="2">
    <citation type="submission" date="2020-09" db="EMBL/GenBank/DDBJ databases">
        <authorList>
            <person name="Sun Q."/>
            <person name="Ohkuma M."/>
        </authorList>
    </citation>
    <scope>NUCLEOTIDE SEQUENCE</scope>
    <source>
        <strain evidence="1">JCM 4956</strain>
    </source>
</reference>
<organism evidence="1 2">
    <name type="scientific">Streptomyces fructofermentans</name>
    <dbReference type="NCBI Taxonomy" id="152141"/>
    <lineage>
        <taxon>Bacteria</taxon>
        <taxon>Bacillati</taxon>
        <taxon>Actinomycetota</taxon>
        <taxon>Actinomycetes</taxon>
        <taxon>Kitasatosporales</taxon>
        <taxon>Streptomycetaceae</taxon>
        <taxon>Streptomyces</taxon>
    </lineage>
</organism>
<reference evidence="1" key="1">
    <citation type="journal article" date="2014" name="Int. J. Syst. Evol. Microbiol.">
        <title>Complete genome sequence of Corynebacterium casei LMG S-19264T (=DSM 44701T), isolated from a smear-ripened cheese.</title>
        <authorList>
            <consortium name="US DOE Joint Genome Institute (JGI-PGF)"/>
            <person name="Walter F."/>
            <person name="Albersmeier A."/>
            <person name="Kalinowski J."/>
            <person name="Ruckert C."/>
        </authorList>
    </citation>
    <scope>NUCLEOTIDE SEQUENCE</scope>
    <source>
        <strain evidence="1">JCM 4956</strain>
    </source>
</reference>
<comment type="caution">
    <text evidence="1">The sequence shown here is derived from an EMBL/GenBank/DDBJ whole genome shotgun (WGS) entry which is preliminary data.</text>
</comment>
<accession>A0A918N574</accession>
<name>A0A918N574_9ACTN</name>
<proteinExistence type="predicted"/>
<dbReference type="AlphaFoldDB" id="A0A918N574"/>
<gene>
    <name evidence="1" type="ORF">GCM10010515_00080</name>
</gene>
<evidence type="ECO:0000313" key="1">
    <source>
        <dbReference type="EMBL" id="GGX37965.1"/>
    </source>
</evidence>
<dbReference type="EMBL" id="BMWD01000001">
    <property type="protein sequence ID" value="GGX37965.1"/>
    <property type="molecule type" value="Genomic_DNA"/>
</dbReference>
<evidence type="ECO:0000313" key="2">
    <source>
        <dbReference type="Proteomes" id="UP000645555"/>
    </source>
</evidence>
<keyword evidence="2" id="KW-1185">Reference proteome</keyword>
<protein>
    <submittedName>
        <fullName evidence="1">Uncharacterized protein</fullName>
    </submittedName>
</protein>
<dbReference type="Proteomes" id="UP000645555">
    <property type="component" value="Unassembled WGS sequence"/>
</dbReference>